<evidence type="ECO:0000313" key="3">
    <source>
        <dbReference type="EMBL" id="VDM01932.1"/>
    </source>
</evidence>
<dbReference type="InterPro" id="IPR049404">
    <property type="entry name" value="EDC4_C"/>
</dbReference>
<accession>A0A183TGE8</accession>
<reference evidence="3 4" key="2">
    <citation type="submission" date="2018-11" db="EMBL/GenBank/DDBJ databases">
        <authorList>
            <consortium name="Pathogen Informatics"/>
        </authorList>
    </citation>
    <scope>NUCLEOTIDE SEQUENCE [LARGE SCALE GENOMIC DNA]</scope>
    <source>
        <strain evidence="3 4">NST_G2</strain>
    </source>
</reference>
<evidence type="ECO:0000313" key="4">
    <source>
        <dbReference type="Proteomes" id="UP000275846"/>
    </source>
</evidence>
<dbReference type="Pfam" id="PF21289">
    <property type="entry name" value="EDC4_C"/>
    <property type="match status" value="1"/>
</dbReference>
<dbReference type="OrthoDB" id="21128at2759"/>
<reference evidence="5" key="1">
    <citation type="submission" date="2016-06" db="UniProtKB">
        <authorList>
            <consortium name="WormBaseParasite"/>
        </authorList>
    </citation>
    <scope>IDENTIFICATION</scope>
</reference>
<dbReference type="STRING" id="70667.A0A183TGE8"/>
<keyword evidence="4" id="KW-1185">Reference proteome</keyword>
<sequence length="249" mass="26983">MAVKSLDETVNRISMELSALISRKLKECTSVPTVPTLSAPMDPVKARPDTNRQHQQASHLAKPTSLTNLSAANNSITNLHQAPVPVQKQPPSQSPDVHDAYVNAMVSIRAGQLTKALELTLTTTNQALLLQVLQEMPTVQLFRQNIGQDLLLSLIHQLTCGNLRDKLDLKVSFLQDALTHLNVKDETVQNHGGNIVGLLVTKLSFLMDTSLSPAEENRVQALCRTALELSAKLPATFSGAEANTKSISG</sequence>
<evidence type="ECO:0000313" key="5">
    <source>
        <dbReference type="WBParaSite" id="SSLN_0001613701-mRNA-1"/>
    </source>
</evidence>
<dbReference type="InterPro" id="IPR044938">
    <property type="entry name" value="EDC4_C_sf"/>
</dbReference>
<feature type="domain" description="Enhancer of mRNA-decapping protein 4 C-terminal" evidence="2">
    <location>
        <begin position="108"/>
        <end position="217"/>
    </location>
</feature>
<feature type="compositionally biased region" description="Polar residues" evidence="1">
    <location>
        <begin position="53"/>
        <end position="65"/>
    </location>
</feature>
<name>A0A183TGE8_SCHSO</name>
<protein>
    <submittedName>
        <fullName evidence="5">Enhancer of mRNA-decapping protein 4</fullName>
    </submittedName>
</protein>
<organism evidence="5">
    <name type="scientific">Schistocephalus solidus</name>
    <name type="common">Tapeworm</name>
    <dbReference type="NCBI Taxonomy" id="70667"/>
    <lineage>
        <taxon>Eukaryota</taxon>
        <taxon>Metazoa</taxon>
        <taxon>Spiralia</taxon>
        <taxon>Lophotrochozoa</taxon>
        <taxon>Platyhelminthes</taxon>
        <taxon>Cestoda</taxon>
        <taxon>Eucestoda</taxon>
        <taxon>Diphyllobothriidea</taxon>
        <taxon>Diphyllobothriidae</taxon>
        <taxon>Schistocephalus</taxon>
    </lineage>
</organism>
<proteinExistence type="predicted"/>
<evidence type="ECO:0000259" key="2">
    <source>
        <dbReference type="Pfam" id="PF21289"/>
    </source>
</evidence>
<dbReference type="AlphaFoldDB" id="A0A183TGE8"/>
<feature type="region of interest" description="Disordered" evidence="1">
    <location>
        <begin position="33"/>
        <end position="65"/>
    </location>
</feature>
<dbReference type="Proteomes" id="UP000275846">
    <property type="component" value="Unassembled WGS sequence"/>
</dbReference>
<dbReference type="EMBL" id="UYSU01040059">
    <property type="protein sequence ID" value="VDM01932.1"/>
    <property type="molecule type" value="Genomic_DNA"/>
</dbReference>
<dbReference type="WBParaSite" id="SSLN_0001613701-mRNA-1">
    <property type="protein sequence ID" value="SSLN_0001613701-mRNA-1"/>
    <property type="gene ID" value="SSLN_0001613701"/>
</dbReference>
<dbReference type="Gene3D" id="1.10.220.100">
    <property type="entry name" value="conserved c-terminal region of ge- 1"/>
    <property type="match status" value="1"/>
</dbReference>
<gene>
    <name evidence="3" type="ORF">SSLN_LOCUS15546</name>
</gene>
<evidence type="ECO:0000256" key="1">
    <source>
        <dbReference type="SAM" id="MobiDB-lite"/>
    </source>
</evidence>